<evidence type="ECO:0000256" key="6">
    <source>
        <dbReference type="ARBA" id="ARBA00038880"/>
    </source>
</evidence>
<keyword evidence="10" id="KW-1185">Reference proteome</keyword>
<dbReference type="PROSITE" id="PS51826">
    <property type="entry name" value="PSBD"/>
    <property type="match status" value="1"/>
</dbReference>
<evidence type="ECO:0000256" key="4">
    <source>
        <dbReference type="ARBA" id="ARBA00022823"/>
    </source>
</evidence>
<proteinExistence type="inferred from homology"/>
<dbReference type="InterPro" id="IPR023213">
    <property type="entry name" value="CAT-like_dom_sf"/>
</dbReference>
<protein>
    <recommendedName>
        <fullName evidence="6">dihydrolipoyllysine-residue (2-methylpropanoyl)transferase</fullName>
        <ecNumber evidence="6">2.3.1.168</ecNumber>
    </recommendedName>
    <alternativeName>
        <fullName evidence="7">Branched-chain alpha-keto acid dehydrogenase complex component E2</fullName>
    </alternativeName>
</protein>
<evidence type="ECO:0000313" key="9">
    <source>
        <dbReference type="EMBL" id="KAJ8438221.1"/>
    </source>
</evidence>
<accession>A0A9Q1K6H2</accession>
<dbReference type="PANTHER" id="PTHR43178:SF14">
    <property type="entry name" value="LIPOAMIDE ACYLTRANSFERASE COMPONENT OF BRANCHED-CHAIN ALPHA-KETO ACID DEHYDROGENASE COMPLEX, MITOCHONDRIAL"/>
    <property type="match status" value="1"/>
</dbReference>
<evidence type="ECO:0000259" key="8">
    <source>
        <dbReference type="PROSITE" id="PS51826"/>
    </source>
</evidence>
<dbReference type="Pfam" id="PF00198">
    <property type="entry name" value="2-oxoacid_dh"/>
    <property type="match status" value="1"/>
</dbReference>
<dbReference type="SUPFAM" id="SSF52777">
    <property type="entry name" value="CoA-dependent acyltransferases"/>
    <property type="match status" value="1"/>
</dbReference>
<dbReference type="SUPFAM" id="SSF47005">
    <property type="entry name" value="Peripheral subunit-binding domain of 2-oxo acid dehydrogenase complex"/>
    <property type="match status" value="1"/>
</dbReference>
<feature type="domain" description="Peripheral subunit-binding (PSBD)" evidence="8">
    <location>
        <begin position="168"/>
        <end position="205"/>
    </location>
</feature>
<evidence type="ECO:0000256" key="2">
    <source>
        <dbReference type="ARBA" id="ARBA00007317"/>
    </source>
</evidence>
<dbReference type="Pfam" id="PF02817">
    <property type="entry name" value="E3_binding"/>
    <property type="match status" value="1"/>
</dbReference>
<keyword evidence="4" id="KW-0450">Lipoyl</keyword>
<evidence type="ECO:0000256" key="5">
    <source>
        <dbReference type="ARBA" id="ARBA00023315"/>
    </source>
</evidence>
<sequence length="400" mass="43361">MVVIRRIWLRPPLCSVCRRLSRYTPATAPAPAVSEPKHPLLGFFSLIASSRLGLHKFFNARYYMSHAAVDHLVGGIVDVPLAQTGEGIAECELLKWFVQELGEGYPISDHSLEAIDLLDCRVGETLLKIGVDGFSAETISNSLSDPEINGPANLGDSSTQASSVSQVLCTPAVRSLAKQLGIDINDVRGSGKDGRILKEDVLNYVGGKDVDVEPSAYSDCSPQSVAERLQYKDEILQLRKRKQTNGDLMFIFVLSFVGSHNIGIAMATPTGLVVPNIKNVQSLSVLEITKEISRLQQLAMDNKLSHGDISGGTITVSNIGAIGGKFGSPLINLPEVAIVAIGRIQKVPHITDEGTVYPLPVMNVNIGADHRILDGATVARFCNEWKSFVENPELLLLRMR</sequence>
<dbReference type="EMBL" id="JAKOGI010000265">
    <property type="protein sequence ID" value="KAJ8438221.1"/>
    <property type="molecule type" value="Genomic_DNA"/>
</dbReference>
<evidence type="ECO:0000256" key="7">
    <source>
        <dbReference type="ARBA" id="ARBA00042008"/>
    </source>
</evidence>
<dbReference type="GO" id="GO:0005739">
    <property type="term" value="C:mitochondrion"/>
    <property type="evidence" value="ECO:0007669"/>
    <property type="project" value="TreeGrafter"/>
</dbReference>
<reference evidence="9" key="1">
    <citation type="submission" date="2022-04" db="EMBL/GenBank/DDBJ databases">
        <title>Carnegiea gigantea Genome sequencing and assembly v2.</title>
        <authorList>
            <person name="Copetti D."/>
            <person name="Sanderson M.J."/>
            <person name="Burquez A."/>
            <person name="Wojciechowski M.F."/>
        </authorList>
    </citation>
    <scope>NUCLEOTIDE SEQUENCE</scope>
    <source>
        <strain evidence="9">SGP5-SGP5p</strain>
        <tissue evidence="9">Aerial part</tissue>
    </source>
</reference>
<evidence type="ECO:0000256" key="3">
    <source>
        <dbReference type="ARBA" id="ARBA00022679"/>
    </source>
</evidence>
<gene>
    <name evidence="9" type="ORF">Cgig2_011583</name>
</gene>
<dbReference type="InterPro" id="IPR004167">
    <property type="entry name" value="PSBD"/>
</dbReference>
<dbReference type="AlphaFoldDB" id="A0A9Q1K6H2"/>
<dbReference type="EC" id="2.3.1.168" evidence="6"/>
<dbReference type="GO" id="GO:0016407">
    <property type="term" value="F:acetyltransferase activity"/>
    <property type="evidence" value="ECO:0007669"/>
    <property type="project" value="TreeGrafter"/>
</dbReference>
<evidence type="ECO:0000256" key="1">
    <source>
        <dbReference type="ARBA" id="ARBA00001938"/>
    </source>
</evidence>
<dbReference type="GO" id="GO:0031405">
    <property type="term" value="F:lipoic acid binding"/>
    <property type="evidence" value="ECO:0007669"/>
    <property type="project" value="TreeGrafter"/>
</dbReference>
<dbReference type="FunFam" id="4.10.320.10:FF:000002">
    <property type="entry name" value="Dihydrolipoamide acetyltransferase component of pyruvate dehydrogenase complex"/>
    <property type="match status" value="1"/>
</dbReference>
<dbReference type="InterPro" id="IPR001078">
    <property type="entry name" value="2-oxoacid_DH_actylTfrase"/>
</dbReference>
<dbReference type="Proteomes" id="UP001153076">
    <property type="component" value="Unassembled WGS sequence"/>
</dbReference>
<comment type="similarity">
    <text evidence="2">Belongs to the 2-oxoacid dehydrogenase family.</text>
</comment>
<dbReference type="OrthoDB" id="15567at2759"/>
<organism evidence="9 10">
    <name type="scientific">Carnegiea gigantea</name>
    <dbReference type="NCBI Taxonomy" id="171969"/>
    <lineage>
        <taxon>Eukaryota</taxon>
        <taxon>Viridiplantae</taxon>
        <taxon>Streptophyta</taxon>
        <taxon>Embryophyta</taxon>
        <taxon>Tracheophyta</taxon>
        <taxon>Spermatophyta</taxon>
        <taxon>Magnoliopsida</taxon>
        <taxon>eudicotyledons</taxon>
        <taxon>Gunneridae</taxon>
        <taxon>Pentapetalae</taxon>
        <taxon>Caryophyllales</taxon>
        <taxon>Cactineae</taxon>
        <taxon>Cactaceae</taxon>
        <taxon>Cactoideae</taxon>
        <taxon>Echinocereeae</taxon>
        <taxon>Carnegiea</taxon>
    </lineage>
</organism>
<dbReference type="GO" id="GO:0043754">
    <property type="term" value="F:dihydrolipoamide branched chain acyltransferase activity"/>
    <property type="evidence" value="ECO:0007669"/>
    <property type="project" value="UniProtKB-EC"/>
</dbReference>
<evidence type="ECO:0000313" key="10">
    <source>
        <dbReference type="Proteomes" id="UP001153076"/>
    </source>
</evidence>
<dbReference type="InterPro" id="IPR036625">
    <property type="entry name" value="E3-bd_dom_sf"/>
</dbReference>
<dbReference type="Gene3D" id="3.30.559.10">
    <property type="entry name" value="Chloramphenicol acetyltransferase-like domain"/>
    <property type="match status" value="1"/>
</dbReference>
<comment type="caution">
    <text evidence="9">The sequence shown here is derived from an EMBL/GenBank/DDBJ whole genome shotgun (WGS) entry which is preliminary data.</text>
</comment>
<keyword evidence="5" id="KW-0012">Acyltransferase</keyword>
<comment type="cofactor">
    <cofactor evidence="1">
        <name>(R)-lipoate</name>
        <dbReference type="ChEBI" id="CHEBI:83088"/>
    </cofactor>
</comment>
<dbReference type="Gene3D" id="4.10.320.10">
    <property type="entry name" value="E3-binding domain"/>
    <property type="match status" value="1"/>
</dbReference>
<name>A0A9Q1K6H2_9CARY</name>
<keyword evidence="3" id="KW-0808">Transferase</keyword>
<dbReference type="PANTHER" id="PTHR43178">
    <property type="entry name" value="DIHYDROLIPOAMIDE ACETYLTRANSFERASE COMPONENT OF PYRUVATE DEHYDROGENASE COMPLEX"/>
    <property type="match status" value="1"/>
</dbReference>
<dbReference type="InterPro" id="IPR050743">
    <property type="entry name" value="2-oxoacid_DH_E2_comp"/>
</dbReference>